<dbReference type="Pfam" id="PF04870">
    <property type="entry name" value="Moulting_cycle"/>
    <property type="match status" value="1"/>
</dbReference>
<keyword evidence="3" id="KW-1185">Reference proteome</keyword>
<dbReference type="InterPro" id="IPR006954">
    <property type="entry name" value="Mlt-10-like"/>
</dbReference>
<feature type="transmembrane region" description="Helical" evidence="1">
    <location>
        <begin position="386"/>
        <end position="407"/>
    </location>
</feature>
<keyword evidence="1" id="KW-0812">Transmembrane</keyword>
<dbReference type="Proteomes" id="UP001175271">
    <property type="component" value="Unassembled WGS sequence"/>
</dbReference>
<dbReference type="EMBL" id="JAUCMV010000004">
    <property type="protein sequence ID" value="KAK0401276.1"/>
    <property type="molecule type" value="Genomic_DNA"/>
</dbReference>
<accession>A0AA39H9Q0</accession>
<comment type="caution">
    <text evidence="2">The sequence shown here is derived from an EMBL/GenBank/DDBJ whole genome shotgun (WGS) entry which is preliminary data.</text>
</comment>
<gene>
    <name evidence="2" type="ORF">QR680_015682</name>
</gene>
<proteinExistence type="predicted"/>
<evidence type="ECO:0000256" key="1">
    <source>
        <dbReference type="SAM" id="Phobius"/>
    </source>
</evidence>
<organism evidence="2 3">
    <name type="scientific">Steinernema hermaphroditum</name>
    <dbReference type="NCBI Taxonomy" id="289476"/>
    <lineage>
        <taxon>Eukaryota</taxon>
        <taxon>Metazoa</taxon>
        <taxon>Ecdysozoa</taxon>
        <taxon>Nematoda</taxon>
        <taxon>Chromadorea</taxon>
        <taxon>Rhabditida</taxon>
        <taxon>Tylenchina</taxon>
        <taxon>Panagrolaimomorpha</taxon>
        <taxon>Strongyloidoidea</taxon>
        <taxon>Steinernematidae</taxon>
        <taxon>Steinernema</taxon>
    </lineage>
</organism>
<feature type="transmembrane region" description="Helical" evidence="1">
    <location>
        <begin position="419"/>
        <end position="437"/>
    </location>
</feature>
<keyword evidence="1" id="KW-1133">Transmembrane helix</keyword>
<reference evidence="2" key="1">
    <citation type="submission" date="2023-06" db="EMBL/GenBank/DDBJ databases">
        <title>Genomic analysis of the entomopathogenic nematode Steinernema hermaphroditum.</title>
        <authorList>
            <person name="Schwarz E.M."/>
            <person name="Heppert J.K."/>
            <person name="Baniya A."/>
            <person name="Schwartz H.T."/>
            <person name="Tan C.-H."/>
            <person name="Antoshechkin I."/>
            <person name="Sternberg P.W."/>
            <person name="Goodrich-Blair H."/>
            <person name="Dillman A.R."/>
        </authorList>
    </citation>
    <scope>NUCLEOTIDE SEQUENCE</scope>
    <source>
        <strain evidence="2">PS9179</strain>
        <tissue evidence="2">Whole animal</tissue>
    </source>
</reference>
<dbReference type="PANTHER" id="PTHR21523">
    <property type="match status" value="1"/>
</dbReference>
<keyword evidence="1" id="KW-0472">Membrane</keyword>
<dbReference type="AlphaFoldDB" id="A0AA39H9Q0"/>
<evidence type="ECO:0000313" key="3">
    <source>
        <dbReference type="Proteomes" id="UP001175271"/>
    </source>
</evidence>
<protein>
    <submittedName>
        <fullName evidence="2">Uncharacterized protein</fullName>
    </submittedName>
</protein>
<sequence>MDRLRTLGEAEQPSPIRRVTNLITRITQGKETKYQPGDWMKTYNRLLDYKEQMEEKKQAPGARAFDYRLFDLVLNSDKPTKSPKDKLKPSTFLDTAFDLVDSVTGKKNKKIRDQSNVRFMSPRIAPLMPDSFGTKSRHLSPSVLAFYNDDADGGVASIPKILEATGMTTKDRDSVIEMLMEVSGARKNVNFALDIMNHLNFRGLKGEIIEVTERLTDAFKTLEKSFLHYQHDDIKTRGFTFLEPHQLDRIYKDHGIKAADEIEFSLGEYQNLTRSEKEEALWERFELLAENTTQTHRRQKRTFQVLSVGAPTVLSPYMFMPIYGVNSADEVGFNLHEYRGQSREDREASLWQRMELLAENITHMEYRQKRAIPLISVNSPTMLSPYMFTPVFGLSILGPVVLSPNIFSPLILNPDVLGPYVLSPAIAMPFILSPYILGPYVLTPLVMAPFILTPYVLSPNVITPYIVSPLILSPLALSPDVLSPQTLGGAILSPSFASPEVVTESYMMASVLSPSFLSK</sequence>
<dbReference type="PANTHER" id="PTHR21523:SF44">
    <property type="entry name" value="MLT-TEN (MLT-10) RELATED"/>
    <property type="match status" value="1"/>
</dbReference>
<evidence type="ECO:0000313" key="2">
    <source>
        <dbReference type="EMBL" id="KAK0401276.1"/>
    </source>
</evidence>
<name>A0AA39H9Q0_9BILA</name>